<feature type="binding site" evidence="4">
    <location>
        <begin position="144"/>
        <end position="145"/>
    </location>
    <ligand>
        <name>S-methyl-5'-thioadenosine</name>
        <dbReference type="ChEBI" id="CHEBI:17509"/>
    </ligand>
</feature>
<evidence type="ECO:0000313" key="10">
    <source>
        <dbReference type="Proteomes" id="UP000257323"/>
    </source>
</evidence>
<dbReference type="PANTHER" id="PTHR11558">
    <property type="entry name" value="SPERMIDINE/SPERMINE SYNTHASE"/>
    <property type="match status" value="1"/>
</dbReference>
<keyword evidence="4 7" id="KW-0745">Spermidine biosynthesis</keyword>
<feature type="active site" description="Proton acceptor" evidence="4 5">
    <location>
        <position position="162"/>
    </location>
</feature>
<dbReference type="Gene3D" id="3.40.50.150">
    <property type="entry name" value="Vaccinia Virus protein VP39"/>
    <property type="match status" value="1"/>
</dbReference>
<comment type="function">
    <text evidence="4">Catalyzes the irreversible transfer of a propylamine group from the amino donor S-adenosylmethioninamine (decarboxy-AdoMet) to putrescine (1,4-diaminobutane) to yield spermidine.</text>
</comment>
<accession>A0A3E2BKB4</accession>
<evidence type="ECO:0000259" key="8">
    <source>
        <dbReference type="PROSITE" id="PS51006"/>
    </source>
</evidence>
<comment type="subunit">
    <text evidence="4">Homodimer or homotetramer.</text>
</comment>
<dbReference type="NCBIfam" id="NF002010">
    <property type="entry name" value="PRK00811.1"/>
    <property type="match status" value="1"/>
</dbReference>
<dbReference type="CDD" id="cd02440">
    <property type="entry name" value="AdoMet_MTases"/>
    <property type="match status" value="1"/>
</dbReference>
<comment type="caution">
    <text evidence="9">The sequence shown here is derived from an EMBL/GenBank/DDBJ whole genome shotgun (WGS) entry which is preliminary data.</text>
</comment>
<dbReference type="GO" id="GO:0008295">
    <property type="term" value="P:spermidine biosynthetic process"/>
    <property type="evidence" value="ECO:0007669"/>
    <property type="project" value="UniProtKB-UniRule"/>
</dbReference>
<feature type="binding site" evidence="4">
    <location>
        <begin position="162"/>
        <end position="165"/>
    </location>
    <ligand>
        <name>spermidine</name>
        <dbReference type="ChEBI" id="CHEBI:57834"/>
    </ligand>
</feature>
<evidence type="ECO:0000256" key="4">
    <source>
        <dbReference type="HAMAP-Rule" id="MF_00198"/>
    </source>
</evidence>
<keyword evidence="2 4" id="KW-0808">Transferase</keyword>
<dbReference type="PROSITE" id="PS01330">
    <property type="entry name" value="PABS_1"/>
    <property type="match status" value="1"/>
</dbReference>
<dbReference type="Pfam" id="PF17284">
    <property type="entry name" value="Spermine_synt_N"/>
    <property type="match status" value="1"/>
</dbReference>
<gene>
    <name evidence="4" type="primary">speE</name>
    <name evidence="9" type="ORF">OP8BY_0708</name>
</gene>
<dbReference type="SUPFAM" id="SSF53335">
    <property type="entry name" value="S-adenosyl-L-methionine-dependent methyltransferases"/>
    <property type="match status" value="1"/>
</dbReference>
<dbReference type="UniPathway" id="UPA00248">
    <property type="reaction ID" value="UER00314"/>
</dbReference>
<dbReference type="InterPro" id="IPR029063">
    <property type="entry name" value="SAM-dependent_MTases_sf"/>
</dbReference>
<reference evidence="9 10" key="1">
    <citation type="submission" date="2018-08" db="EMBL/GenBank/DDBJ databases">
        <title>Genome analysis of the thermophilic bacterium of the candidate phylum Aminicenantes from deep subsurface aquifer revealed its physiology and ecological role.</title>
        <authorList>
            <person name="Kadnikov V.V."/>
            <person name="Mardanov A.V."/>
            <person name="Beletsky A.V."/>
            <person name="Karnachuk O.V."/>
            <person name="Ravin N.V."/>
        </authorList>
    </citation>
    <scope>NUCLEOTIDE SEQUENCE [LARGE SCALE GENOMIC DNA]</scope>
    <source>
        <strain evidence="9">BY38</strain>
    </source>
</reference>
<dbReference type="AlphaFoldDB" id="A0A3E2BKB4"/>
<dbReference type="PANTHER" id="PTHR11558:SF11">
    <property type="entry name" value="SPERMIDINE SYNTHASE"/>
    <property type="match status" value="1"/>
</dbReference>
<dbReference type="Pfam" id="PF01564">
    <property type="entry name" value="Spermine_synth"/>
    <property type="match status" value="1"/>
</dbReference>
<dbReference type="InterPro" id="IPR030373">
    <property type="entry name" value="PABS_CS"/>
</dbReference>
<name>A0A3E2BKB4_9BACT</name>
<feature type="binding site" evidence="4">
    <location>
        <position position="94"/>
    </location>
    <ligand>
        <name>spermidine</name>
        <dbReference type="ChEBI" id="CHEBI:57834"/>
    </ligand>
</feature>
<sequence>MKNTALSSDRKEAREYQTASSGLFFKARKVLYEKKSAFQKIEIIENDFYGRVLFLDGLVQTTEKDEFFYHEMLVHPALACLPHPEKVLVIGGGDGGALREVLKHPVKKAWLVEIDQEVIRACERFFPWLEAALSDPRAELAIADGFDFIQRTSERFEAIIVDSSDPVGPSAILHARDFYLKLKKVLKPGGVIVAQAGSQLLHLKEHGQKARFLKKMFRYSSFYSAPVPTYPVGTWCYTFLSDRVDPLKVKKLRIPADLKYFNEEIFRASFAQPAFFQKALRSAR</sequence>
<dbReference type="InterPro" id="IPR001045">
    <property type="entry name" value="Spermi_synthase"/>
</dbReference>
<keyword evidence="3 4" id="KW-0620">Polyamine biosynthesis</keyword>
<dbReference type="HAMAP" id="MF_00198">
    <property type="entry name" value="Spermidine_synth"/>
    <property type="match status" value="1"/>
</dbReference>
<evidence type="ECO:0000256" key="5">
    <source>
        <dbReference type="PROSITE-ProRule" id="PRU00354"/>
    </source>
</evidence>
<feature type="binding site" evidence="4">
    <location>
        <position position="39"/>
    </location>
    <ligand>
        <name>S-methyl-5'-thioadenosine</name>
        <dbReference type="ChEBI" id="CHEBI:17509"/>
    </ligand>
</feature>
<dbReference type="InterPro" id="IPR035246">
    <property type="entry name" value="Spermidine_synt_N"/>
</dbReference>
<evidence type="ECO:0000256" key="2">
    <source>
        <dbReference type="ARBA" id="ARBA00022679"/>
    </source>
</evidence>
<dbReference type="Gene3D" id="2.30.140.10">
    <property type="entry name" value="Spermidine synthase, tetramerisation domain"/>
    <property type="match status" value="1"/>
</dbReference>
<dbReference type="EC" id="2.5.1.16" evidence="4"/>
<comment type="similarity">
    <text evidence="1 4 6">Belongs to the spermidine/spermine synthase family.</text>
</comment>
<dbReference type="InterPro" id="IPR030374">
    <property type="entry name" value="PABS"/>
</dbReference>
<evidence type="ECO:0000313" key="9">
    <source>
        <dbReference type="EMBL" id="RFT15077.1"/>
    </source>
</evidence>
<feature type="binding site" evidence="4">
    <location>
        <position position="70"/>
    </location>
    <ligand>
        <name>spermidine</name>
        <dbReference type="ChEBI" id="CHEBI:57834"/>
    </ligand>
</feature>
<dbReference type="EMBL" id="QUAH01000013">
    <property type="protein sequence ID" value="RFT15077.1"/>
    <property type="molecule type" value="Genomic_DNA"/>
</dbReference>
<dbReference type="Proteomes" id="UP000257323">
    <property type="component" value="Unassembled WGS sequence"/>
</dbReference>
<feature type="domain" description="PABS" evidence="8">
    <location>
        <begin position="1"/>
        <end position="242"/>
    </location>
</feature>
<feature type="binding site" evidence="4">
    <location>
        <position position="113"/>
    </location>
    <ligand>
        <name>S-methyl-5'-thioadenosine</name>
        <dbReference type="ChEBI" id="CHEBI:17509"/>
    </ligand>
</feature>
<organism evidence="9 10">
    <name type="scientific">Candidatus Saccharicenans subterraneus</name>
    <dbReference type="NCBI Taxonomy" id="2508984"/>
    <lineage>
        <taxon>Bacteria</taxon>
        <taxon>Candidatus Aminicenantota</taxon>
        <taxon>Candidatus Aminicenantia</taxon>
        <taxon>Candidatus Aminicenantales</taxon>
        <taxon>Candidatus Saccharicenantaceae</taxon>
        <taxon>Candidatus Saccharicenans</taxon>
    </lineage>
</organism>
<dbReference type="GO" id="GO:0004766">
    <property type="term" value="F:spermidine synthase activity"/>
    <property type="evidence" value="ECO:0007669"/>
    <property type="project" value="UniProtKB-UniRule"/>
</dbReference>
<evidence type="ECO:0000256" key="7">
    <source>
        <dbReference type="RuleBase" id="RU003837"/>
    </source>
</evidence>
<dbReference type="NCBIfam" id="TIGR00417">
    <property type="entry name" value="speE"/>
    <property type="match status" value="1"/>
</dbReference>
<dbReference type="PROSITE" id="PS51006">
    <property type="entry name" value="PABS_2"/>
    <property type="match status" value="1"/>
</dbReference>
<protein>
    <recommendedName>
        <fullName evidence="4">Polyamine aminopropyltransferase</fullName>
    </recommendedName>
    <alternativeName>
        <fullName evidence="4">Putrescine aminopropyltransferase</fullName>
        <shortName evidence="4">PAPT</shortName>
    </alternativeName>
    <alternativeName>
        <fullName evidence="4">Spermidine synthase</fullName>
        <shortName evidence="4">SPDS</shortName>
        <shortName evidence="4">SPDSY</shortName>
        <ecNumber evidence="4">2.5.1.16</ecNumber>
    </alternativeName>
</protein>
<dbReference type="InterPro" id="IPR037163">
    <property type="entry name" value="Spermidine_synt_N_sf"/>
</dbReference>
<comment type="pathway">
    <text evidence="4">Amine and polyamine biosynthesis; spermidine biosynthesis; spermidine from putrescine: step 1/1.</text>
</comment>
<evidence type="ECO:0000256" key="1">
    <source>
        <dbReference type="ARBA" id="ARBA00007867"/>
    </source>
</evidence>
<feature type="binding site" evidence="4">
    <location>
        <position position="169"/>
    </location>
    <ligand>
        <name>S-methyl-5'-thioadenosine</name>
        <dbReference type="ChEBI" id="CHEBI:17509"/>
    </ligand>
</feature>
<evidence type="ECO:0000256" key="6">
    <source>
        <dbReference type="RuleBase" id="RU003836"/>
    </source>
</evidence>
<comment type="catalytic activity">
    <reaction evidence="4 7">
        <text>S-adenosyl 3-(methylsulfanyl)propylamine + putrescine = S-methyl-5'-thioadenosine + spermidine + H(+)</text>
        <dbReference type="Rhea" id="RHEA:12721"/>
        <dbReference type="ChEBI" id="CHEBI:15378"/>
        <dbReference type="ChEBI" id="CHEBI:17509"/>
        <dbReference type="ChEBI" id="CHEBI:57443"/>
        <dbReference type="ChEBI" id="CHEBI:57834"/>
        <dbReference type="ChEBI" id="CHEBI:326268"/>
        <dbReference type="EC" id="2.5.1.16"/>
    </reaction>
</comment>
<evidence type="ECO:0000256" key="3">
    <source>
        <dbReference type="ARBA" id="ARBA00023115"/>
    </source>
</evidence>
<proteinExistence type="inferred from homology"/>